<name>A0A5B0KRH2_9PROT</name>
<proteinExistence type="predicted"/>
<reference evidence="1 2" key="1">
    <citation type="submission" date="2019-07" db="EMBL/GenBank/DDBJ databases">
        <title>Genome sequencing of the stress-tolerant strain Azospirillum brasilense Az19.</title>
        <authorList>
            <person name="Maroniche G.A."/>
            <person name="Garcia J.E."/>
            <person name="Pagnussat L."/>
            <person name="Amenta M."/>
            <person name="Creus C.M."/>
        </authorList>
    </citation>
    <scope>NUCLEOTIDE SEQUENCE [LARGE SCALE GENOMIC DNA]</scope>
    <source>
        <strain evidence="1 2">Az19</strain>
    </source>
</reference>
<dbReference type="EMBL" id="VEWN01000010">
    <property type="protein sequence ID" value="KAA1054446.1"/>
    <property type="molecule type" value="Genomic_DNA"/>
</dbReference>
<comment type="caution">
    <text evidence="1">The sequence shown here is derived from an EMBL/GenBank/DDBJ whole genome shotgun (WGS) entry which is preliminary data.</text>
</comment>
<accession>A0A5B0KRH2</accession>
<dbReference type="AlphaFoldDB" id="A0A5B0KRH2"/>
<dbReference type="Proteomes" id="UP000325333">
    <property type="component" value="Unassembled WGS sequence"/>
</dbReference>
<protein>
    <submittedName>
        <fullName evidence="1">Uncharacterized protein</fullName>
    </submittedName>
</protein>
<evidence type="ECO:0000313" key="1">
    <source>
        <dbReference type="EMBL" id="KAA1054446.1"/>
    </source>
</evidence>
<organism evidence="1 2">
    <name type="scientific">Azospirillum argentinense</name>
    <dbReference type="NCBI Taxonomy" id="2970906"/>
    <lineage>
        <taxon>Bacteria</taxon>
        <taxon>Pseudomonadati</taxon>
        <taxon>Pseudomonadota</taxon>
        <taxon>Alphaproteobacteria</taxon>
        <taxon>Rhodospirillales</taxon>
        <taxon>Azospirillaceae</taxon>
        <taxon>Azospirillum</taxon>
    </lineage>
</organism>
<sequence>MFASITAQVHRAQHRCQIPHSAGHTRSVVLRSWIITCNEANPAKFEFKYDRYVQYYAF</sequence>
<gene>
    <name evidence="1" type="ORF">FH063_006702</name>
</gene>
<evidence type="ECO:0000313" key="2">
    <source>
        <dbReference type="Proteomes" id="UP000325333"/>
    </source>
</evidence>